<proteinExistence type="predicted"/>
<dbReference type="Proteomes" id="UP001183824">
    <property type="component" value="Unassembled WGS sequence"/>
</dbReference>
<gene>
    <name evidence="1" type="ORF">RNB18_27345</name>
</gene>
<keyword evidence="2" id="KW-1185">Reference proteome</keyword>
<sequence length="59" mass="6031">MQRVLRAAGFERVRHGAGGTPIVTADGEVIGAIGVGGANDTTDDRIAQRARDSVAKVVA</sequence>
<protein>
    <submittedName>
        <fullName evidence="1">Heme-binding protein</fullName>
    </submittedName>
</protein>
<evidence type="ECO:0000313" key="1">
    <source>
        <dbReference type="EMBL" id="MDT0483879.1"/>
    </source>
</evidence>
<dbReference type="InterPro" id="IPR005624">
    <property type="entry name" value="PduO/GlcC-like"/>
</dbReference>
<dbReference type="RefSeq" id="WP_311716755.1">
    <property type="nucleotide sequence ID" value="NZ_JAVREZ010000010.1"/>
</dbReference>
<evidence type="ECO:0000313" key="2">
    <source>
        <dbReference type="Proteomes" id="UP001183824"/>
    </source>
</evidence>
<reference evidence="2" key="1">
    <citation type="submission" date="2023-07" db="EMBL/GenBank/DDBJ databases">
        <title>30 novel species of actinomycetes from the DSMZ collection.</title>
        <authorList>
            <person name="Nouioui I."/>
        </authorList>
    </citation>
    <scope>NUCLEOTIDE SEQUENCE [LARGE SCALE GENOMIC DNA]</scope>
    <source>
        <strain evidence="2">DSM 41640</strain>
    </source>
</reference>
<name>A0ABU2VF87_9ACTN</name>
<dbReference type="Gene3D" id="3.30.450.150">
    <property type="entry name" value="Haem-degrading domain"/>
    <property type="match status" value="1"/>
</dbReference>
<accession>A0ABU2VF87</accession>
<comment type="caution">
    <text evidence="1">The sequence shown here is derived from an EMBL/GenBank/DDBJ whole genome shotgun (WGS) entry which is preliminary data.</text>
</comment>
<organism evidence="1 2">
    <name type="scientific">Streptomyces doebereineriae</name>
    <dbReference type="NCBI Taxonomy" id="3075528"/>
    <lineage>
        <taxon>Bacteria</taxon>
        <taxon>Bacillati</taxon>
        <taxon>Actinomycetota</taxon>
        <taxon>Actinomycetes</taxon>
        <taxon>Kitasatosporales</taxon>
        <taxon>Streptomycetaceae</taxon>
        <taxon>Streptomyces</taxon>
    </lineage>
</organism>
<dbReference type="SUPFAM" id="SSF143744">
    <property type="entry name" value="GlcG-like"/>
    <property type="match status" value="1"/>
</dbReference>
<dbReference type="InterPro" id="IPR038084">
    <property type="entry name" value="PduO/GlcC-like_sf"/>
</dbReference>
<dbReference type="EMBL" id="JAVREZ010000010">
    <property type="protein sequence ID" value="MDT0483879.1"/>
    <property type="molecule type" value="Genomic_DNA"/>
</dbReference>
<dbReference type="Pfam" id="PF03928">
    <property type="entry name" value="HbpS-like"/>
    <property type="match status" value="1"/>
</dbReference>